<dbReference type="SUPFAM" id="SSF53383">
    <property type="entry name" value="PLP-dependent transferases"/>
    <property type="match status" value="1"/>
</dbReference>
<dbReference type="InterPro" id="IPR015424">
    <property type="entry name" value="PyrdxlP-dep_Trfase"/>
</dbReference>
<evidence type="ECO:0000259" key="2">
    <source>
        <dbReference type="Pfam" id="PF00266"/>
    </source>
</evidence>
<dbReference type="GO" id="GO:0008265">
    <property type="term" value="F:molybdenum cofactor sulfurtransferase activity"/>
    <property type="evidence" value="ECO:0007669"/>
    <property type="project" value="TreeGrafter"/>
</dbReference>
<dbReference type="Gene3D" id="3.40.640.10">
    <property type="entry name" value="Type I PLP-dependent aspartate aminotransferase-like (Major domain)"/>
    <property type="match status" value="1"/>
</dbReference>
<protein>
    <submittedName>
        <fullName evidence="3">PLP-dependent transferase</fullName>
    </submittedName>
</protein>
<dbReference type="Pfam" id="PF00266">
    <property type="entry name" value="Aminotran_5"/>
    <property type="match status" value="1"/>
</dbReference>
<gene>
    <name evidence="3" type="ORF">DM02DRAFT_733354</name>
</gene>
<feature type="domain" description="Aminotransferase class V" evidence="2">
    <location>
        <begin position="34"/>
        <end position="459"/>
    </location>
</feature>
<dbReference type="PANTHER" id="PTHR14237">
    <property type="entry name" value="MOLYBDOPTERIN COFACTOR SULFURASE MOSC"/>
    <property type="match status" value="1"/>
</dbReference>
<feature type="compositionally biased region" description="Basic and acidic residues" evidence="1">
    <location>
        <begin position="504"/>
        <end position="515"/>
    </location>
</feature>
<evidence type="ECO:0000313" key="4">
    <source>
        <dbReference type="Proteomes" id="UP000244855"/>
    </source>
</evidence>
<keyword evidence="4" id="KW-1185">Reference proteome</keyword>
<dbReference type="PANTHER" id="PTHR14237:SF80">
    <property type="entry name" value="MOLYBDENUM COFACTOR SULFURASE"/>
    <property type="match status" value="1"/>
</dbReference>
<proteinExistence type="predicted"/>
<sequence length="515" mass="57356">MRSQKPEEHRQRMRYDRMVQRMRDAEYAMLKEVTYLDHAGTALPCKSLMQAFSRQMQTSLLANPHSALASDASLAQSTILSARKSVLQLFNASPDHFDVVFTSNATAGVKLVAEAFSQHDEGFEYRCHRDCHTSLVGVRELARESYYLASDKATESWINQEGDDTGGTHKRLTLFAYPAQSNMNGRRLPLCWASQVRKAGSHANTYILLDVAALVTTTSLDLSNPATAPDFLTMSFYKMYGFPDLGALVVRRSAAYLFDKKRYFGGGTTESITCDEGKKSWVARKDSLRARLEDGTQPMHSILALECAVRVHQKLYGGFGEVSQHTSWLAKQLFEQLASLRHDNGRPVCIIYKDQASDYGNAETQGAVLALNIVDSSGVYHGSSRVGDLALKNGIHLRSGGLCNPGGMAQALGLHADDIRSAFDAGYRCGQDPDTMQRPFGVVRVSVGACSTLRDVKRFAYFVQREFTSPSRGVRWPWSELRCLEKWTSSSRACEQSTSKTRQHRTDSRWHTGKA</sequence>
<dbReference type="InterPro" id="IPR015421">
    <property type="entry name" value="PyrdxlP-dep_Trfase_major"/>
</dbReference>
<dbReference type="STRING" id="97972.A0A2V1D4T8"/>
<evidence type="ECO:0000256" key="1">
    <source>
        <dbReference type="SAM" id="MobiDB-lite"/>
    </source>
</evidence>
<dbReference type="OrthoDB" id="10264306at2759"/>
<keyword evidence="3" id="KW-0808">Transferase</keyword>
<accession>A0A2V1D4T8</accession>
<reference evidence="3 4" key="1">
    <citation type="journal article" date="2018" name="Sci. Rep.">
        <title>Comparative genomics provides insights into the lifestyle and reveals functional heterogeneity of dark septate endophytic fungi.</title>
        <authorList>
            <person name="Knapp D.G."/>
            <person name="Nemeth J.B."/>
            <person name="Barry K."/>
            <person name="Hainaut M."/>
            <person name="Henrissat B."/>
            <person name="Johnson J."/>
            <person name="Kuo A."/>
            <person name="Lim J.H.P."/>
            <person name="Lipzen A."/>
            <person name="Nolan M."/>
            <person name="Ohm R.A."/>
            <person name="Tamas L."/>
            <person name="Grigoriev I.V."/>
            <person name="Spatafora J.W."/>
            <person name="Nagy L.G."/>
            <person name="Kovacs G.M."/>
        </authorList>
    </citation>
    <scope>NUCLEOTIDE SEQUENCE [LARGE SCALE GENOMIC DNA]</scope>
    <source>
        <strain evidence="3 4">DSE2036</strain>
    </source>
</reference>
<dbReference type="Proteomes" id="UP000244855">
    <property type="component" value="Unassembled WGS sequence"/>
</dbReference>
<evidence type="ECO:0000313" key="3">
    <source>
        <dbReference type="EMBL" id="PVH93031.1"/>
    </source>
</evidence>
<dbReference type="EMBL" id="KZ805621">
    <property type="protein sequence ID" value="PVH93031.1"/>
    <property type="molecule type" value="Genomic_DNA"/>
</dbReference>
<name>A0A2V1D4T8_9PLEO</name>
<feature type="region of interest" description="Disordered" evidence="1">
    <location>
        <begin position="494"/>
        <end position="515"/>
    </location>
</feature>
<dbReference type="InterPro" id="IPR000192">
    <property type="entry name" value="Aminotrans_V_dom"/>
</dbReference>
<dbReference type="AlphaFoldDB" id="A0A2V1D4T8"/>
<organism evidence="3 4">
    <name type="scientific">Periconia macrospinosa</name>
    <dbReference type="NCBI Taxonomy" id="97972"/>
    <lineage>
        <taxon>Eukaryota</taxon>
        <taxon>Fungi</taxon>
        <taxon>Dikarya</taxon>
        <taxon>Ascomycota</taxon>
        <taxon>Pezizomycotina</taxon>
        <taxon>Dothideomycetes</taxon>
        <taxon>Pleosporomycetidae</taxon>
        <taxon>Pleosporales</taxon>
        <taxon>Massarineae</taxon>
        <taxon>Periconiaceae</taxon>
        <taxon>Periconia</taxon>
    </lineage>
</organism>
<dbReference type="GO" id="GO:0043545">
    <property type="term" value="P:molybdopterin cofactor metabolic process"/>
    <property type="evidence" value="ECO:0007669"/>
    <property type="project" value="TreeGrafter"/>
</dbReference>